<sequence>MVQVGITRLELKETPNHYAKEVIVHAEFKPGDVKHDIGLIELSDSLVFTNLIQPICLWNRSNAKHEIVNKTGTVIGFGVNEFGIQSETLREANVPVVDGMVCLQSNRHIHGAYLTSAMICAGNLDGIGPCRGDSGGGLFFSYDDIWYIRGLVSFTKQEGNSCDPKEYIVYTDVAHYLEWIETQLNETDVQPPSSVTNAARTHESIEVNTCGVNPYDVQEEPTESPYLGYPWVGALMYSKTSPTSDLSHLTVTLVSDRYVITIATRMNKIQQEGYTPIAVRLGAYELLKSEHCGTVGGRAVCSPVQVLDIASILLHPEFREFRNYAAHNLALIRLRTRANISPPNVRPVCLPDTTELRNQKPTRYTVVDWKNTGSALLRADSWVEYSVTWQECYRRYNQHGYQIARDELCVRKKSPLPPNCTITSGGAPLQTLQQAFERERYVLYGMISQGPLTCSTTFPDVAMPVVSSMDWILETIQK</sequence>
<proteinExistence type="inferred from homology"/>
<dbReference type="CDD" id="cd00190">
    <property type="entry name" value="Tryp_SPc"/>
    <property type="match status" value="1"/>
</dbReference>
<dbReference type="InterPro" id="IPR051333">
    <property type="entry name" value="CLIP_Serine_Protease"/>
</dbReference>
<reference evidence="3" key="2">
    <citation type="submission" date="2020-05" db="UniProtKB">
        <authorList>
            <consortium name="EnsemblMetazoa"/>
        </authorList>
    </citation>
    <scope>IDENTIFICATION</scope>
    <source>
        <strain evidence="3">WRAIR2</strain>
    </source>
</reference>
<protein>
    <recommendedName>
        <fullName evidence="2">Peptidase S1 domain-containing protein</fullName>
    </recommendedName>
</protein>
<evidence type="ECO:0000313" key="4">
    <source>
        <dbReference type="Proteomes" id="UP000075884"/>
    </source>
</evidence>
<feature type="domain" description="Peptidase S1" evidence="2">
    <location>
        <begin position="1"/>
        <end position="185"/>
    </location>
</feature>
<dbReference type="InterPro" id="IPR001254">
    <property type="entry name" value="Trypsin_dom"/>
</dbReference>
<accession>A0A182N981</accession>
<feature type="domain" description="Peptidase S1" evidence="2">
    <location>
        <begin position="229"/>
        <end position="477"/>
    </location>
</feature>
<evidence type="ECO:0000259" key="2">
    <source>
        <dbReference type="PROSITE" id="PS50240"/>
    </source>
</evidence>
<dbReference type="Proteomes" id="UP000075884">
    <property type="component" value="Unassembled WGS sequence"/>
</dbReference>
<dbReference type="GO" id="GO:0004252">
    <property type="term" value="F:serine-type endopeptidase activity"/>
    <property type="evidence" value="ECO:0007669"/>
    <property type="project" value="InterPro"/>
</dbReference>
<name>A0A182N981_9DIPT</name>
<dbReference type="Gene3D" id="2.40.10.10">
    <property type="entry name" value="Trypsin-like serine proteases"/>
    <property type="match status" value="3"/>
</dbReference>
<dbReference type="PANTHER" id="PTHR24260:SF136">
    <property type="entry name" value="GH08193P-RELATED"/>
    <property type="match status" value="1"/>
</dbReference>
<organism evidence="3 4">
    <name type="scientific">Anopheles dirus</name>
    <dbReference type="NCBI Taxonomy" id="7168"/>
    <lineage>
        <taxon>Eukaryota</taxon>
        <taxon>Metazoa</taxon>
        <taxon>Ecdysozoa</taxon>
        <taxon>Arthropoda</taxon>
        <taxon>Hexapoda</taxon>
        <taxon>Insecta</taxon>
        <taxon>Pterygota</taxon>
        <taxon>Neoptera</taxon>
        <taxon>Endopterygota</taxon>
        <taxon>Diptera</taxon>
        <taxon>Nematocera</taxon>
        <taxon>Culicoidea</taxon>
        <taxon>Culicidae</taxon>
        <taxon>Anophelinae</taxon>
        <taxon>Anopheles</taxon>
    </lineage>
</organism>
<dbReference type="AlphaFoldDB" id="A0A182N981"/>
<dbReference type="EnsemblMetazoa" id="ADIR004205-RA">
    <property type="protein sequence ID" value="ADIR004205-PA"/>
    <property type="gene ID" value="ADIR004205"/>
</dbReference>
<dbReference type="VEuPathDB" id="VectorBase:ADIR004205"/>
<dbReference type="PROSITE" id="PS50240">
    <property type="entry name" value="TRYPSIN_DOM"/>
    <property type="match status" value="2"/>
</dbReference>
<dbReference type="InterPro" id="IPR009003">
    <property type="entry name" value="Peptidase_S1_PA"/>
</dbReference>
<reference evidence="4" key="1">
    <citation type="submission" date="2013-03" db="EMBL/GenBank/DDBJ databases">
        <title>The Genome Sequence of Anopheles dirus WRAIR2.</title>
        <authorList>
            <consortium name="The Broad Institute Genomics Platform"/>
            <person name="Neafsey D.E."/>
            <person name="Walton C."/>
            <person name="Walker B."/>
            <person name="Young S.K."/>
            <person name="Zeng Q."/>
            <person name="Gargeya S."/>
            <person name="Fitzgerald M."/>
            <person name="Haas B."/>
            <person name="Abouelleil A."/>
            <person name="Allen A.W."/>
            <person name="Alvarado L."/>
            <person name="Arachchi H.M."/>
            <person name="Berlin A.M."/>
            <person name="Chapman S.B."/>
            <person name="Gainer-Dewar J."/>
            <person name="Goldberg J."/>
            <person name="Griggs A."/>
            <person name="Gujja S."/>
            <person name="Hansen M."/>
            <person name="Howarth C."/>
            <person name="Imamovic A."/>
            <person name="Ireland A."/>
            <person name="Larimer J."/>
            <person name="McCowan C."/>
            <person name="Murphy C."/>
            <person name="Pearson M."/>
            <person name="Poon T.W."/>
            <person name="Priest M."/>
            <person name="Roberts A."/>
            <person name="Saif S."/>
            <person name="Shea T."/>
            <person name="Sisk P."/>
            <person name="Sykes S."/>
            <person name="Wortman J."/>
            <person name="Nusbaum C."/>
            <person name="Birren B."/>
        </authorList>
    </citation>
    <scope>NUCLEOTIDE SEQUENCE [LARGE SCALE GENOMIC DNA]</scope>
    <source>
        <strain evidence="4">WRAIR2</strain>
    </source>
</reference>
<dbReference type="InterPro" id="IPR043504">
    <property type="entry name" value="Peptidase_S1_PA_chymotrypsin"/>
</dbReference>
<comment type="similarity">
    <text evidence="1">Belongs to the peptidase S1 family. CLIP subfamily.</text>
</comment>
<dbReference type="GO" id="GO:0006508">
    <property type="term" value="P:proteolysis"/>
    <property type="evidence" value="ECO:0007669"/>
    <property type="project" value="InterPro"/>
</dbReference>
<dbReference type="SUPFAM" id="SSF50494">
    <property type="entry name" value="Trypsin-like serine proteases"/>
    <property type="match status" value="2"/>
</dbReference>
<evidence type="ECO:0000313" key="3">
    <source>
        <dbReference type="EnsemblMetazoa" id="ADIR004205-PA"/>
    </source>
</evidence>
<dbReference type="Pfam" id="PF00089">
    <property type="entry name" value="Trypsin"/>
    <property type="match status" value="2"/>
</dbReference>
<evidence type="ECO:0000256" key="1">
    <source>
        <dbReference type="ARBA" id="ARBA00024195"/>
    </source>
</evidence>
<dbReference type="PANTHER" id="PTHR24260">
    <property type="match status" value="1"/>
</dbReference>
<keyword evidence="4" id="KW-1185">Reference proteome</keyword>
<dbReference type="STRING" id="7168.A0A182N981"/>
<dbReference type="SMART" id="SM00020">
    <property type="entry name" value="Tryp_SPc"/>
    <property type="match status" value="1"/>
</dbReference>